<comment type="caution">
    <text evidence="2">The sequence shown here is derived from an EMBL/GenBank/DDBJ whole genome shotgun (WGS) entry which is preliminary data.</text>
</comment>
<dbReference type="EMBL" id="AVPG01000011">
    <property type="protein sequence ID" value="KGX86718.1"/>
    <property type="molecule type" value="Genomic_DNA"/>
</dbReference>
<dbReference type="Proteomes" id="UP000030401">
    <property type="component" value="Unassembled WGS sequence"/>
</dbReference>
<feature type="transmembrane region" description="Helical" evidence="1">
    <location>
        <begin position="35"/>
        <end position="57"/>
    </location>
</feature>
<evidence type="ECO:0000313" key="2">
    <source>
        <dbReference type="EMBL" id="KGX86718.1"/>
    </source>
</evidence>
<keyword evidence="1" id="KW-0812">Transmembrane</keyword>
<dbReference type="AlphaFoldDB" id="A0A0A5G6B5"/>
<feature type="transmembrane region" description="Helical" evidence="1">
    <location>
        <begin position="6"/>
        <end position="28"/>
    </location>
</feature>
<dbReference type="eggNOG" id="ENOG5032RYS">
    <property type="taxonomic scope" value="Bacteria"/>
</dbReference>
<evidence type="ECO:0000313" key="3">
    <source>
        <dbReference type="Proteomes" id="UP000030401"/>
    </source>
</evidence>
<dbReference type="STRING" id="1385512.N784_03725"/>
<reference evidence="2 3" key="1">
    <citation type="submission" date="2013-08" db="EMBL/GenBank/DDBJ databases">
        <authorList>
            <person name="Huang J."/>
            <person name="Wang G."/>
        </authorList>
    </citation>
    <scope>NUCLEOTIDE SEQUENCE [LARGE SCALE GENOMIC DNA]</scope>
    <source>
        <strain evidence="2 3">JSM 072002</strain>
    </source>
</reference>
<organism evidence="2 3">
    <name type="scientific">Pontibacillus litoralis JSM 072002</name>
    <dbReference type="NCBI Taxonomy" id="1385512"/>
    <lineage>
        <taxon>Bacteria</taxon>
        <taxon>Bacillati</taxon>
        <taxon>Bacillota</taxon>
        <taxon>Bacilli</taxon>
        <taxon>Bacillales</taxon>
        <taxon>Bacillaceae</taxon>
        <taxon>Pontibacillus</taxon>
    </lineage>
</organism>
<keyword evidence="3" id="KW-1185">Reference proteome</keyword>
<keyword evidence="1" id="KW-1133">Transmembrane helix</keyword>
<proteinExistence type="predicted"/>
<evidence type="ECO:0000256" key="1">
    <source>
        <dbReference type="SAM" id="Phobius"/>
    </source>
</evidence>
<accession>A0A0A5G6B5</accession>
<dbReference type="InterPro" id="IPR025917">
    <property type="entry name" value="YuiB"/>
</dbReference>
<name>A0A0A5G6B5_9BACI</name>
<protein>
    <submittedName>
        <fullName evidence="2">Membrane protein</fullName>
    </submittedName>
</protein>
<gene>
    <name evidence="2" type="ORF">N784_03725</name>
</gene>
<keyword evidence="1" id="KW-0472">Membrane</keyword>
<sequence length="105" mass="11874">MNIIQVVVSVVLFFVLFFGISFLVNMLLRQTWLVAFVYPLIVVFIVDEISIADYFISFNESINTAISHLTNLYVIDYIILTSGLVGAITSGIVIKTLRARGYQMF</sequence>
<feature type="transmembrane region" description="Helical" evidence="1">
    <location>
        <begin position="77"/>
        <end position="97"/>
    </location>
</feature>
<dbReference type="Pfam" id="PF14068">
    <property type="entry name" value="YuiB"/>
    <property type="match status" value="1"/>
</dbReference>